<feature type="region of interest" description="Disordered" evidence="1">
    <location>
        <begin position="88"/>
        <end position="111"/>
    </location>
</feature>
<accession>A0A151WSG3</accession>
<dbReference type="Proteomes" id="UP000075809">
    <property type="component" value="Unassembled WGS sequence"/>
</dbReference>
<dbReference type="EMBL" id="KQ982779">
    <property type="protein sequence ID" value="KYQ50737.1"/>
    <property type="molecule type" value="Genomic_DNA"/>
</dbReference>
<keyword evidence="3" id="KW-1185">Reference proteome</keyword>
<sequence>HATVSCILEDYRGHPQTVSVLVAIVTTRPQLPTSYNVLSITHLLSTLRSRDSPFSRGSIIDHRNFCRGEVVPSVERRLDDPVKRIKNLHGAKKRSDPHRDLRRETTDAGVI</sequence>
<feature type="compositionally biased region" description="Basic and acidic residues" evidence="1">
    <location>
        <begin position="93"/>
        <end position="111"/>
    </location>
</feature>
<organism evidence="2 3">
    <name type="scientific">Mycetomoellerius zeteki</name>
    <dbReference type="NCBI Taxonomy" id="64791"/>
    <lineage>
        <taxon>Eukaryota</taxon>
        <taxon>Metazoa</taxon>
        <taxon>Ecdysozoa</taxon>
        <taxon>Arthropoda</taxon>
        <taxon>Hexapoda</taxon>
        <taxon>Insecta</taxon>
        <taxon>Pterygota</taxon>
        <taxon>Neoptera</taxon>
        <taxon>Endopterygota</taxon>
        <taxon>Hymenoptera</taxon>
        <taxon>Apocrita</taxon>
        <taxon>Aculeata</taxon>
        <taxon>Formicoidea</taxon>
        <taxon>Formicidae</taxon>
        <taxon>Myrmicinae</taxon>
        <taxon>Mycetomoellerius</taxon>
    </lineage>
</organism>
<evidence type="ECO:0000256" key="1">
    <source>
        <dbReference type="SAM" id="MobiDB-lite"/>
    </source>
</evidence>
<reference evidence="2 3" key="1">
    <citation type="submission" date="2015-09" db="EMBL/GenBank/DDBJ databases">
        <title>Trachymyrmex zeteki WGS genome.</title>
        <authorList>
            <person name="Nygaard S."/>
            <person name="Hu H."/>
            <person name="Boomsma J."/>
            <person name="Zhang G."/>
        </authorList>
    </citation>
    <scope>NUCLEOTIDE SEQUENCE [LARGE SCALE GENOMIC DNA]</scope>
    <source>
        <strain evidence="2">Tzet28-1</strain>
        <tissue evidence="2">Whole body</tissue>
    </source>
</reference>
<proteinExistence type="predicted"/>
<evidence type="ECO:0000313" key="2">
    <source>
        <dbReference type="EMBL" id="KYQ50737.1"/>
    </source>
</evidence>
<protein>
    <submittedName>
        <fullName evidence="2">Uncharacterized protein</fullName>
    </submittedName>
</protein>
<evidence type="ECO:0000313" key="3">
    <source>
        <dbReference type="Proteomes" id="UP000075809"/>
    </source>
</evidence>
<feature type="non-terminal residue" evidence="2">
    <location>
        <position position="1"/>
    </location>
</feature>
<dbReference type="AlphaFoldDB" id="A0A151WSG3"/>
<gene>
    <name evidence="2" type="ORF">ALC60_10172</name>
</gene>
<name>A0A151WSG3_9HYME</name>